<feature type="transmembrane region" description="Helical" evidence="6">
    <location>
        <begin position="290"/>
        <end position="307"/>
    </location>
</feature>
<dbReference type="PANTHER" id="PTHR23501">
    <property type="entry name" value="MAJOR FACILITATOR SUPERFAMILY"/>
    <property type="match status" value="1"/>
</dbReference>
<dbReference type="InterPro" id="IPR036259">
    <property type="entry name" value="MFS_trans_sf"/>
</dbReference>
<comment type="caution">
    <text evidence="8">The sequence shown here is derived from an EMBL/GenBank/DDBJ whole genome shotgun (WGS) entry which is preliminary data.</text>
</comment>
<evidence type="ECO:0000313" key="8">
    <source>
        <dbReference type="EMBL" id="KAF5867503.1"/>
    </source>
</evidence>
<evidence type="ECO:0000256" key="5">
    <source>
        <dbReference type="SAM" id="MobiDB-lite"/>
    </source>
</evidence>
<feature type="transmembrane region" description="Helical" evidence="6">
    <location>
        <begin position="524"/>
        <end position="544"/>
    </location>
</feature>
<feature type="compositionally biased region" description="Basic and acidic residues" evidence="5">
    <location>
        <begin position="1"/>
        <end position="15"/>
    </location>
</feature>
<evidence type="ECO:0000256" key="4">
    <source>
        <dbReference type="ARBA" id="ARBA00023136"/>
    </source>
</evidence>
<dbReference type="GO" id="GO:0022857">
    <property type="term" value="F:transmembrane transporter activity"/>
    <property type="evidence" value="ECO:0007669"/>
    <property type="project" value="InterPro"/>
</dbReference>
<keyword evidence="9" id="KW-1185">Reference proteome</keyword>
<dbReference type="AlphaFoldDB" id="A0A8H6AEG2"/>
<dbReference type="CDD" id="cd17502">
    <property type="entry name" value="MFS_Azr1_MDR_like"/>
    <property type="match status" value="1"/>
</dbReference>
<comment type="subcellular location">
    <subcellularLocation>
        <location evidence="1">Membrane</location>
        <topology evidence="1">Multi-pass membrane protein</topology>
    </subcellularLocation>
</comment>
<dbReference type="EMBL" id="JABFCT010000028">
    <property type="protein sequence ID" value="KAF5867503.1"/>
    <property type="molecule type" value="Genomic_DNA"/>
</dbReference>
<dbReference type="Gene3D" id="1.20.1720.10">
    <property type="entry name" value="Multidrug resistance protein D"/>
    <property type="match status" value="1"/>
</dbReference>
<feature type="transmembrane region" description="Helical" evidence="6">
    <location>
        <begin position="364"/>
        <end position="382"/>
    </location>
</feature>
<dbReference type="Proteomes" id="UP000531561">
    <property type="component" value="Unassembled WGS sequence"/>
</dbReference>
<feature type="transmembrane region" description="Helical" evidence="6">
    <location>
        <begin position="129"/>
        <end position="148"/>
    </location>
</feature>
<evidence type="ECO:0000259" key="7">
    <source>
        <dbReference type="PROSITE" id="PS50850"/>
    </source>
</evidence>
<feature type="transmembrane region" description="Helical" evidence="6">
    <location>
        <begin position="63"/>
        <end position="87"/>
    </location>
</feature>
<dbReference type="Pfam" id="PF07690">
    <property type="entry name" value="MFS_1"/>
    <property type="match status" value="1"/>
</dbReference>
<accession>A0A8H6AEG2</accession>
<dbReference type="InterPro" id="IPR020846">
    <property type="entry name" value="MFS_dom"/>
</dbReference>
<dbReference type="Gene3D" id="1.20.1250.20">
    <property type="entry name" value="MFS general substrate transporter like domains"/>
    <property type="match status" value="1"/>
</dbReference>
<sequence>MSKQEESRISLEHSHQKMPPDQSEQKDATETTSQRPVAASHHDDENNQQHQPHQYPDPLRLSAIVFSQCMAVFLCGLDQTIIATAVPKISDDFHALGDVGWWTSAYLLTTATFQLFYGKMYSLAPVKYVYLGALLVFNIGSLICATAPNSIALILGRAIAGVGAAGLMSGAVLILAQSAPLEKRAGLLGLVTGMFGLASVAGPFIGGALADKSTWRWCFAINLPLGVLTMVAVAFFVNKISNPSTAGFSVQEKIKRFNLPGMIMVLACLICLILALQLGGSKDPWNSARVIALLVVFGVLFLVFLCMEKWLKGSQTVSTAIVKSRSLWFAGLFAACSSAAMFVAVTYLPIYFQAIRHASALRSGVMLTPLILAFIVMSALAGALTNMIGYTNPAMITGAVLTSIGAGLLTTFDVNTSSSEWIGYQVLFGFGIGCSLQQPMLVVQAVLPSEDVPFGVALISLFQMVGGAIFVAVSQSVFQNGLVDIHTVFPNVETSTLLQTGATNIPMLFDQSQLPRVLEIYSNAVVNTFYVALALSCTSIIGALGTEWKSMKGAPADDGLVKNSESLEKPSK</sequence>
<dbReference type="PRINTS" id="PR01036">
    <property type="entry name" value="TCRTETB"/>
</dbReference>
<reference evidence="8 9" key="1">
    <citation type="journal article" date="2020" name="Phytopathology">
        <title>A high-quality genome resource of Botrytis fragariae, a new and rapidly spreading fungal pathogen causing strawberry gray mold in the U.S.A.</title>
        <authorList>
            <person name="Wu Y."/>
            <person name="Saski C.A."/>
            <person name="Schnabel G."/>
            <person name="Xiao S."/>
            <person name="Hu M."/>
        </authorList>
    </citation>
    <scope>NUCLEOTIDE SEQUENCE [LARGE SCALE GENOMIC DNA]</scope>
    <source>
        <strain evidence="8 9">BVB16</strain>
    </source>
</reference>
<organism evidence="8 9">
    <name type="scientific">Botrytis fragariae</name>
    <dbReference type="NCBI Taxonomy" id="1964551"/>
    <lineage>
        <taxon>Eukaryota</taxon>
        <taxon>Fungi</taxon>
        <taxon>Dikarya</taxon>
        <taxon>Ascomycota</taxon>
        <taxon>Pezizomycotina</taxon>
        <taxon>Leotiomycetes</taxon>
        <taxon>Helotiales</taxon>
        <taxon>Sclerotiniaceae</taxon>
        <taxon>Botrytis</taxon>
    </lineage>
</organism>
<feature type="transmembrane region" description="Helical" evidence="6">
    <location>
        <begin position="257"/>
        <end position="278"/>
    </location>
</feature>
<dbReference type="OrthoDB" id="10021397at2759"/>
<evidence type="ECO:0000313" key="9">
    <source>
        <dbReference type="Proteomes" id="UP000531561"/>
    </source>
</evidence>
<dbReference type="PROSITE" id="PS50850">
    <property type="entry name" value="MFS"/>
    <property type="match status" value="1"/>
</dbReference>
<evidence type="ECO:0000256" key="2">
    <source>
        <dbReference type="ARBA" id="ARBA00022692"/>
    </source>
</evidence>
<dbReference type="GeneID" id="59264501"/>
<feature type="region of interest" description="Disordered" evidence="5">
    <location>
        <begin position="553"/>
        <end position="572"/>
    </location>
</feature>
<feature type="transmembrane region" description="Helical" evidence="6">
    <location>
        <begin position="187"/>
        <end position="208"/>
    </location>
</feature>
<keyword evidence="3 6" id="KW-1133">Transmembrane helix</keyword>
<proteinExistence type="predicted"/>
<feature type="transmembrane region" description="Helical" evidence="6">
    <location>
        <begin position="99"/>
        <end position="117"/>
    </location>
</feature>
<feature type="transmembrane region" description="Helical" evidence="6">
    <location>
        <begin position="454"/>
        <end position="473"/>
    </location>
</feature>
<evidence type="ECO:0000256" key="1">
    <source>
        <dbReference type="ARBA" id="ARBA00004141"/>
    </source>
</evidence>
<gene>
    <name evidence="8" type="ORF">Bfra_010476</name>
</gene>
<feature type="transmembrane region" description="Helical" evidence="6">
    <location>
        <begin position="394"/>
        <end position="412"/>
    </location>
</feature>
<dbReference type="FunFam" id="1.20.1250.20:FF:000196">
    <property type="entry name" value="MFS toxin efflux pump (AflT)"/>
    <property type="match status" value="1"/>
</dbReference>
<feature type="transmembrane region" description="Helical" evidence="6">
    <location>
        <begin position="424"/>
        <end position="447"/>
    </location>
</feature>
<feature type="transmembrane region" description="Helical" evidence="6">
    <location>
        <begin position="327"/>
        <end position="352"/>
    </location>
</feature>
<feature type="transmembrane region" description="Helical" evidence="6">
    <location>
        <begin position="154"/>
        <end position="175"/>
    </location>
</feature>
<keyword evidence="2 6" id="KW-0812">Transmembrane</keyword>
<protein>
    <submittedName>
        <fullName evidence="8">Putative mfs transporter protein</fullName>
    </submittedName>
</protein>
<keyword evidence="4 6" id="KW-0472">Membrane</keyword>
<evidence type="ECO:0000256" key="3">
    <source>
        <dbReference type="ARBA" id="ARBA00022989"/>
    </source>
</evidence>
<feature type="region of interest" description="Disordered" evidence="5">
    <location>
        <begin position="1"/>
        <end position="54"/>
    </location>
</feature>
<name>A0A8H6AEG2_9HELO</name>
<feature type="domain" description="Major facilitator superfamily (MFS) profile" evidence="7">
    <location>
        <begin position="64"/>
        <end position="551"/>
    </location>
</feature>
<dbReference type="SUPFAM" id="SSF103473">
    <property type="entry name" value="MFS general substrate transporter"/>
    <property type="match status" value="2"/>
</dbReference>
<feature type="transmembrane region" description="Helical" evidence="6">
    <location>
        <begin position="214"/>
        <end position="237"/>
    </location>
</feature>
<dbReference type="RefSeq" id="XP_037186452.1">
    <property type="nucleotide sequence ID" value="XM_037340809.1"/>
</dbReference>
<dbReference type="PANTHER" id="PTHR23501:SF199">
    <property type="entry name" value="MFS EFFLUX TRANSPORTER INPD-RELATED"/>
    <property type="match status" value="1"/>
</dbReference>
<dbReference type="InterPro" id="IPR011701">
    <property type="entry name" value="MFS"/>
</dbReference>
<dbReference type="GO" id="GO:0005886">
    <property type="term" value="C:plasma membrane"/>
    <property type="evidence" value="ECO:0007669"/>
    <property type="project" value="TreeGrafter"/>
</dbReference>
<evidence type="ECO:0000256" key="6">
    <source>
        <dbReference type="SAM" id="Phobius"/>
    </source>
</evidence>